<feature type="compositionally biased region" description="Basic and acidic residues" evidence="1">
    <location>
        <begin position="223"/>
        <end position="235"/>
    </location>
</feature>
<evidence type="ECO:0000256" key="2">
    <source>
        <dbReference type="SAM" id="Phobius"/>
    </source>
</evidence>
<reference evidence="4" key="1">
    <citation type="submission" date="2017-01" db="EMBL/GenBank/DDBJ databases">
        <title>Comparative genomics of anhydrobiosis in the tardigrade Hypsibius dujardini.</title>
        <authorList>
            <person name="Yoshida Y."/>
            <person name="Koutsovoulos G."/>
            <person name="Laetsch D."/>
            <person name="Stevens L."/>
            <person name="Kumar S."/>
            <person name="Horikawa D."/>
            <person name="Ishino K."/>
            <person name="Komine S."/>
            <person name="Tomita M."/>
            <person name="Blaxter M."/>
            <person name="Arakawa K."/>
        </authorList>
    </citation>
    <scope>NUCLEOTIDE SEQUENCE [LARGE SCALE GENOMIC DNA]</scope>
    <source>
        <strain evidence="4">Z151</strain>
    </source>
</reference>
<comment type="caution">
    <text evidence="3">The sequence shown here is derived from an EMBL/GenBank/DDBJ whole genome shotgun (WGS) entry which is preliminary data.</text>
</comment>
<dbReference type="EMBL" id="MTYJ01000383">
    <property type="protein sequence ID" value="OWA54234.1"/>
    <property type="molecule type" value="Genomic_DNA"/>
</dbReference>
<evidence type="ECO:0000313" key="3">
    <source>
        <dbReference type="EMBL" id="OWA54234.1"/>
    </source>
</evidence>
<keyword evidence="4" id="KW-1185">Reference proteome</keyword>
<feature type="compositionally biased region" description="Polar residues" evidence="1">
    <location>
        <begin position="192"/>
        <end position="207"/>
    </location>
</feature>
<dbReference type="AlphaFoldDB" id="A0A9X6NQI0"/>
<sequence>MPSRHNVVPAFAKVTDAGADSSIQTHWTKFPAFKFPDRTRLYSHAKWLSVILPALSCTKPRCMSPVPGASVSRQKRQEVSPNDNWRQARVVDRVDVVNSLRVVNPDLEGLSQNDAIALEEGSANSNRVCWPLKSLMTAIGILAAILLICLLLALCFWWNRRQRKRRQFDSSYGTQTNSMYNPSTQYYSMHQYPESHQNSGTNGSQSEPAYAPASSAVHGHHQHPAESRRFRDQNF</sequence>
<proteinExistence type="predicted"/>
<gene>
    <name evidence="3" type="ORF">BV898_18645</name>
</gene>
<keyword evidence="2" id="KW-1133">Transmembrane helix</keyword>
<feature type="region of interest" description="Disordered" evidence="1">
    <location>
        <begin position="192"/>
        <end position="235"/>
    </location>
</feature>
<organism evidence="3 4">
    <name type="scientific">Hypsibius exemplaris</name>
    <name type="common">Freshwater tardigrade</name>
    <dbReference type="NCBI Taxonomy" id="2072580"/>
    <lineage>
        <taxon>Eukaryota</taxon>
        <taxon>Metazoa</taxon>
        <taxon>Ecdysozoa</taxon>
        <taxon>Tardigrada</taxon>
        <taxon>Eutardigrada</taxon>
        <taxon>Parachela</taxon>
        <taxon>Hypsibioidea</taxon>
        <taxon>Hypsibiidae</taxon>
        <taxon>Hypsibius</taxon>
    </lineage>
</organism>
<dbReference type="OrthoDB" id="6351704at2759"/>
<keyword evidence="2" id="KW-0472">Membrane</keyword>
<evidence type="ECO:0000313" key="4">
    <source>
        <dbReference type="Proteomes" id="UP000192578"/>
    </source>
</evidence>
<protein>
    <submittedName>
        <fullName evidence="3">Uncharacterized protein</fullName>
    </submittedName>
</protein>
<name>A0A9X6NQI0_HYPEX</name>
<evidence type="ECO:0000256" key="1">
    <source>
        <dbReference type="SAM" id="MobiDB-lite"/>
    </source>
</evidence>
<accession>A0A9X6NQI0</accession>
<keyword evidence="2" id="KW-0812">Transmembrane</keyword>
<dbReference type="Proteomes" id="UP000192578">
    <property type="component" value="Unassembled WGS sequence"/>
</dbReference>
<feature type="transmembrane region" description="Helical" evidence="2">
    <location>
        <begin position="135"/>
        <end position="158"/>
    </location>
</feature>